<keyword evidence="7" id="KW-0175">Coiled coil</keyword>
<dbReference type="GO" id="GO:0008233">
    <property type="term" value="F:peptidase activity"/>
    <property type="evidence" value="ECO:0007669"/>
    <property type="project" value="UniProtKB-KW"/>
</dbReference>
<accession>A0A9D1ER16</accession>
<dbReference type="PANTHER" id="PTHR43327:SF2">
    <property type="entry name" value="MODULATOR OF FTSH PROTEASE HFLK"/>
    <property type="match status" value="1"/>
</dbReference>
<sequence length="365" mass="40329">MWKKKEREMGEEPKKGKLPKRAKIAVAGVAAAAAVGILLSDSFYQIQEQEQAVLVTLGVPSAVTETGLHFKIPFIQRVSKVNTTIKGFPIGYDESSNESEEEESVMITSDYNFINADFYVEYRIADPVQYLYASSQPEEILKNIAQSCIRSVISSYTVDDVLTTGKSEIQSNIRDQITKKMEEENVGIQLVNITIQDSEPPTAEVMEAFKAVETAKQGKETTLNNANKYRNEKLPEAEAQADQIIQEAEAAKETRINEAEAQVARFNAMYAEYEKNPVVTKQRMFYEAMEEVLPDMKVIIDSGEGIQKVLPLDSFTGENAGTETGSAVEETAVKSASAAAAQGAEEESTQTEDEMDGTADEEEIR</sequence>
<comment type="subcellular location">
    <subcellularLocation>
        <location evidence="1 6">Membrane</location>
    </subcellularLocation>
</comment>
<evidence type="ECO:0000256" key="6">
    <source>
        <dbReference type="RuleBase" id="RU364113"/>
    </source>
</evidence>
<dbReference type="Proteomes" id="UP000823935">
    <property type="component" value="Unassembled WGS sequence"/>
</dbReference>
<dbReference type="GO" id="GO:0016020">
    <property type="term" value="C:membrane"/>
    <property type="evidence" value="ECO:0007669"/>
    <property type="project" value="UniProtKB-SubCell"/>
</dbReference>
<keyword evidence="10" id="KW-0645">Protease</keyword>
<dbReference type="Pfam" id="PF01145">
    <property type="entry name" value="Band_7"/>
    <property type="match status" value="1"/>
</dbReference>
<evidence type="ECO:0000313" key="11">
    <source>
        <dbReference type="Proteomes" id="UP000823935"/>
    </source>
</evidence>
<comment type="function">
    <text evidence="6">HflC and HflK could encode or regulate a protease.</text>
</comment>
<reference evidence="10" key="1">
    <citation type="submission" date="2020-10" db="EMBL/GenBank/DDBJ databases">
        <authorList>
            <person name="Gilroy R."/>
        </authorList>
    </citation>
    <scope>NUCLEOTIDE SEQUENCE</scope>
    <source>
        <strain evidence="10">CHK190-19873</strain>
    </source>
</reference>
<feature type="compositionally biased region" description="Low complexity" evidence="8">
    <location>
        <begin position="326"/>
        <end position="343"/>
    </location>
</feature>
<gene>
    <name evidence="10" type="primary">hflK</name>
    <name evidence="10" type="ORF">IAB44_02080</name>
</gene>
<dbReference type="CDD" id="cd03404">
    <property type="entry name" value="SPFH_HflK"/>
    <property type="match status" value="1"/>
</dbReference>
<name>A0A9D1ER16_9FIRM</name>
<dbReference type="InterPro" id="IPR050710">
    <property type="entry name" value="Band7/mec-2_domain"/>
</dbReference>
<feature type="region of interest" description="Disordered" evidence="8">
    <location>
        <begin position="317"/>
        <end position="365"/>
    </location>
</feature>
<keyword evidence="3" id="KW-0812">Transmembrane</keyword>
<dbReference type="AlphaFoldDB" id="A0A9D1ER16"/>
<keyword evidence="5" id="KW-0472">Membrane</keyword>
<dbReference type="InterPro" id="IPR010201">
    <property type="entry name" value="HflK"/>
</dbReference>
<evidence type="ECO:0000256" key="5">
    <source>
        <dbReference type="ARBA" id="ARBA00023136"/>
    </source>
</evidence>
<keyword evidence="4" id="KW-1133">Transmembrane helix</keyword>
<feature type="coiled-coil region" evidence="7">
    <location>
        <begin position="234"/>
        <end position="276"/>
    </location>
</feature>
<keyword evidence="10" id="KW-0378">Hydrolase</keyword>
<protein>
    <recommendedName>
        <fullName evidence="6">Protein HflK</fullName>
    </recommendedName>
</protein>
<comment type="subunit">
    <text evidence="6">HflC and HflK may interact to form a multimeric complex.</text>
</comment>
<dbReference type="InterPro" id="IPR036013">
    <property type="entry name" value="Band_7/SPFH_dom_sf"/>
</dbReference>
<feature type="compositionally biased region" description="Acidic residues" evidence="8">
    <location>
        <begin position="344"/>
        <end position="365"/>
    </location>
</feature>
<dbReference type="Gene3D" id="3.30.479.30">
    <property type="entry name" value="Band 7 domain"/>
    <property type="match status" value="1"/>
</dbReference>
<evidence type="ECO:0000256" key="2">
    <source>
        <dbReference type="ARBA" id="ARBA00006971"/>
    </source>
</evidence>
<evidence type="ECO:0000313" key="10">
    <source>
        <dbReference type="EMBL" id="HIS30328.1"/>
    </source>
</evidence>
<evidence type="ECO:0000256" key="1">
    <source>
        <dbReference type="ARBA" id="ARBA00004370"/>
    </source>
</evidence>
<evidence type="ECO:0000256" key="8">
    <source>
        <dbReference type="SAM" id="MobiDB-lite"/>
    </source>
</evidence>
<dbReference type="GO" id="GO:0006508">
    <property type="term" value="P:proteolysis"/>
    <property type="evidence" value="ECO:0007669"/>
    <property type="project" value="UniProtKB-KW"/>
</dbReference>
<dbReference type="SUPFAM" id="SSF117892">
    <property type="entry name" value="Band 7/SPFH domain"/>
    <property type="match status" value="1"/>
</dbReference>
<comment type="caution">
    <text evidence="10">The sequence shown here is derived from an EMBL/GenBank/DDBJ whole genome shotgun (WGS) entry which is preliminary data.</text>
</comment>
<dbReference type="PANTHER" id="PTHR43327">
    <property type="entry name" value="STOMATIN-LIKE PROTEIN 2, MITOCHONDRIAL"/>
    <property type="match status" value="1"/>
</dbReference>
<dbReference type="SMART" id="SM00244">
    <property type="entry name" value="PHB"/>
    <property type="match status" value="1"/>
</dbReference>
<evidence type="ECO:0000256" key="4">
    <source>
        <dbReference type="ARBA" id="ARBA00022989"/>
    </source>
</evidence>
<evidence type="ECO:0000256" key="3">
    <source>
        <dbReference type="ARBA" id="ARBA00022692"/>
    </source>
</evidence>
<dbReference type="NCBIfam" id="TIGR01933">
    <property type="entry name" value="hflK"/>
    <property type="match status" value="1"/>
</dbReference>
<comment type="similarity">
    <text evidence="2 6">Belongs to the band 7/mec-2 family. HflK subfamily.</text>
</comment>
<evidence type="ECO:0000259" key="9">
    <source>
        <dbReference type="SMART" id="SM00244"/>
    </source>
</evidence>
<reference evidence="10" key="2">
    <citation type="journal article" date="2021" name="PeerJ">
        <title>Extensive microbial diversity within the chicken gut microbiome revealed by metagenomics and culture.</title>
        <authorList>
            <person name="Gilroy R."/>
            <person name="Ravi A."/>
            <person name="Getino M."/>
            <person name="Pursley I."/>
            <person name="Horton D.L."/>
            <person name="Alikhan N.F."/>
            <person name="Baker D."/>
            <person name="Gharbi K."/>
            <person name="Hall N."/>
            <person name="Watson M."/>
            <person name="Adriaenssens E.M."/>
            <person name="Foster-Nyarko E."/>
            <person name="Jarju S."/>
            <person name="Secka A."/>
            <person name="Antonio M."/>
            <person name="Oren A."/>
            <person name="Chaudhuri R.R."/>
            <person name="La Ragione R."/>
            <person name="Hildebrand F."/>
            <person name="Pallen M.J."/>
        </authorList>
    </citation>
    <scope>NUCLEOTIDE SEQUENCE</scope>
    <source>
        <strain evidence="10">CHK190-19873</strain>
    </source>
</reference>
<feature type="domain" description="Band 7" evidence="9">
    <location>
        <begin position="41"/>
        <end position="213"/>
    </location>
</feature>
<dbReference type="InterPro" id="IPR001107">
    <property type="entry name" value="Band_7"/>
</dbReference>
<dbReference type="EMBL" id="DVIQ01000012">
    <property type="protein sequence ID" value="HIS30328.1"/>
    <property type="molecule type" value="Genomic_DNA"/>
</dbReference>
<organism evidence="10 11">
    <name type="scientific">Candidatus Limivivens intestinipullorum</name>
    <dbReference type="NCBI Taxonomy" id="2840858"/>
    <lineage>
        <taxon>Bacteria</taxon>
        <taxon>Bacillati</taxon>
        <taxon>Bacillota</taxon>
        <taxon>Clostridia</taxon>
        <taxon>Lachnospirales</taxon>
        <taxon>Lachnospiraceae</taxon>
        <taxon>Lachnospiraceae incertae sedis</taxon>
        <taxon>Candidatus Limivivens</taxon>
    </lineage>
</organism>
<evidence type="ECO:0000256" key="7">
    <source>
        <dbReference type="SAM" id="Coils"/>
    </source>
</evidence>
<proteinExistence type="inferred from homology"/>